<feature type="region of interest" description="Disordered" evidence="1">
    <location>
        <begin position="35"/>
        <end position="56"/>
    </location>
</feature>
<feature type="compositionally biased region" description="Basic and acidic residues" evidence="1">
    <location>
        <begin position="35"/>
        <end position="48"/>
    </location>
</feature>
<evidence type="ECO:0000313" key="3">
    <source>
        <dbReference type="Proteomes" id="UP001176941"/>
    </source>
</evidence>
<evidence type="ECO:0000256" key="1">
    <source>
        <dbReference type="SAM" id="MobiDB-lite"/>
    </source>
</evidence>
<dbReference type="Proteomes" id="UP001176941">
    <property type="component" value="Chromosome 15"/>
</dbReference>
<organism evidence="2 3">
    <name type="scientific">Rangifer tarandus platyrhynchus</name>
    <name type="common">Svalbard reindeer</name>
    <dbReference type="NCBI Taxonomy" id="3082113"/>
    <lineage>
        <taxon>Eukaryota</taxon>
        <taxon>Metazoa</taxon>
        <taxon>Chordata</taxon>
        <taxon>Craniata</taxon>
        <taxon>Vertebrata</taxon>
        <taxon>Euteleostomi</taxon>
        <taxon>Mammalia</taxon>
        <taxon>Eutheria</taxon>
        <taxon>Laurasiatheria</taxon>
        <taxon>Artiodactyla</taxon>
        <taxon>Ruminantia</taxon>
        <taxon>Pecora</taxon>
        <taxon>Cervidae</taxon>
        <taxon>Odocoileinae</taxon>
        <taxon>Rangifer</taxon>
    </lineage>
</organism>
<evidence type="ECO:0000313" key="2">
    <source>
        <dbReference type="EMBL" id="CAI9156727.1"/>
    </source>
</evidence>
<name>A0ABN8Y568_RANTA</name>
<accession>A0ABN8Y568</accession>
<gene>
    <name evidence="2" type="ORF">MRATA1EN1_LOCUS5689</name>
</gene>
<keyword evidence="3" id="KW-1185">Reference proteome</keyword>
<reference evidence="2" key="1">
    <citation type="submission" date="2023-04" db="EMBL/GenBank/DDBJ databases">
        <authorList>
            <consortium name="ELIXIR-Norway"/>
        </authorList>
    </citation>
    <scope>NUCLEOTIDE SEQUENCE [LARGE SCALE GENOMIC DNA]</scope>
</reference>
<proteinExistence type="predicted"/>
<protein>
    <submittedName>
        <fullName evidence="2">Uncharacterized protein</fullName>
    </submittedName>
</protein>
<dbReference type="EMBL" id="OX459951">
    <property type="protein sequence ID" value="CAI9156727.1"/>
    <property type="molecule type" value="Genomic_DNA"/>
</dbReference>
<sequence>MTLQGKRKSGSASGWVRLGPRTRCRCRRLYGRVRTEERKGRSRVEPKLPPELTPDPRAVERACSVAVSFRAGGDCSLGSKEEAQAARPCSGAHHPKVRHLALYGPSESPAAREVILHLDPPHLLEGASAPPFPWCGATPAPGDAWLGRANV</sequence>